<evidence type="ECO:0000256" key="1">
    <source>
        <dbReference type="SAM" id="Phobius"/>
    </source>
</evidence>
<evidence type="ECO:0000313" key="3">
    <source>
        <dbReference type="Proteomes" id="UP000788262"/>
    </source>
</evidence>
<gene>
    <name evidence="2" type="ORF">JS756_14805</name>
</gene>
<protein>
    <submittedName>
        <fullName evidence="2">Uncharacterized protein</fullName>
    </submittedName>
</protein>
<reference evidence="2 3" key="1">
    <citation type="submission" date="2021-02" db="EMBL/GenBank/DDBJ databases">
        <title>Whole genome sequencing of Streptomyces actuosus VRA1.</title>
        <authorList>
            <person name="Sen G."/>
            <person name="Sen A."/>
        </authorList>
    </citation>
    <scope>NUCLEOTIDE SEQUENCE [LARGE SCALE GENOMIC DNA]</scope>
    <source>
        <strain evidence="2 3">VRA1</strain>
    </source>
</reference>
<proteinExistence type="predicted"/>
<sequence length="82" mass="9266">MNRTEREAAVRRIMERVPPVPPPDLYPAAVRRGTRMLRRRVVARRLLWVALAVAAVALTVWAVAVQPWVAPPSETTPSLTDW</sequence>
<comment type="caution">
    <text evidence="2">The sequence shown here is derived from an EMBL/GenBank/DDBJ whole genome shotgun (WGS) entry which is preliminary data.</text>
</comment>
<keyword evidence="1" id="KW-0472">Membrane</keyword>
<feature type="transmembrane region" description="Helical" evidence="1">
    <location>
        <begin position="46"/>
        <end position="69"/>
    </location>
</feature>
<evidence type="ECO:0000313" key="2">
    <source>
        <dbReference type="EMBL" id="MBN0045357.1"/>
    </source>
</evidence>
<accession>A0ABS2VQF8</accession>
<keyword evidence="3" id="KW-1185">Reference proteome</keyword>
<dbReference type="EMBL" id="JAFFZS010000009">
    <property type="protein sequence ID" value="MBN0045357.1"/>
    <property type="molecule type" value="Genomic_DNA"/>
</dbReference>
<keyword evidence="1" id="KW-1133">Transmembrane helix</keyword>
<dbReference type="Proteomes" id="UP000788262">
    <property type="component" value="Unassembled WGS sequence"/>
</dbReference>
<organism evidence="2 3">
    <name type="scientific">Streptomyces actuosus</name>
    <dbReference type="NCBI Taxonomy" id="1885"/>
    <lineage>
        <taxon>Bacteria</taxon>
        <taxon>Bacillati</taxon>
        <taxon>Actinomycetota</taxon>
        <taxon>Actinomycetes</taxon>
        <taxon>Kitasatosporales</taxon>
        <taxon>Streptomycetaceae</taxon>
        <taxon>Streptomyces</taxon>
    </lineage>
</organism>
<keyword evidence="1" id="KW-0812">Transmembrane</keyword>
<name>A0ABS2VQF8_STRAS</name>
<dbReference type="RefSeq" id="WP_205383556.1">
    <property type="nucleotide sequence ID" value="NZ_JAFFZS010000009.1"/>
</dbReference>